<proteinExistence type="predicted"/>
<accession>A0AAW0DI28</accession>
<protein>
    <recommendedName>
        <fullName evidence="4">F-box domain-containing protein</fullName>
    </recommendedName>
</protein>
<dbReference type="Proteomes" id="UP001383192">
    <property type="component" value="Unassembled WGS sequence"/>
</dbReference>
<comment type="caution">
    <text evidence="2">The sequence shown here is derived from an EMBL/GenBank/DDBJ whole genome shotgun (WGS) entry which is preliminary data.</text>
</comment>
<reference evidence="2 3" key="1">
    <citation type="submission" date="2024-01" db="EMBL/GenBank/DDBJ databases">
        <title>A draft genome for a cacao thread blight-causing isolate of Paramarasmius palmivorus.</title>
        <authorList>
            <person name="Baruah I.K."/>
            <person name="Bukari Y."/>
            <person name="Amoako-Attah I."/>
            <person name="Meinhardt L.W."/>
            <person name="Bailey B.A."/>
            <person name="Cohen S.P."/>
        </authorList>
    </citation>
    <scope>NUCLEOTIDE SEQUENCE [LARGE SCALE GENOMIC DNA]</scope>
    <source>
        <strain evidence="2 3">GH-12</strain>
    </source>
</reference>
<evidence type="ECO:0000256" key="1">
    <source>
        <dbReference type="SAM" id="MobiDB-lite"/>
    </source>
</evidence>
<dbReference type="EMBL" id="JAYKXP010000013">
    <property type="protein sequence ID" value="KAK7051371.1"/>
    <property type="molecule type" value="Genomic_DNA"/>
</dbReference>
<keyword evidence="3" id="KW-1185">Reference proteome</keyword>
<dbReference type="AlphaFoldDB" id="A0AAW0DI28"/>
<feature type="region of interest" description="Disordered" evidence="1">
    <location>
        <begin position="1"/>
        <end position="26"/>
    </location>
</feature>
<sequence>MPRSSKKPRTDLEPPAQIDTSNSQHAPQAQLPLEVILIITDEFDPEVCEEKETLLSTALVSKAWCQAAQSKLFTTIRVNSSDTCKFWSRKLKKSPHLGTYVKELHLSDPNDDCMSSPYLRTQPAKTLASMCCRVRRIELFRFRRWGQVEQRVIKGFQLLEELRVEGVPGMSRDKDLPDLVYNLPNLLELTVGDIGEEYDYMNLDSIHEDGLALREKLPEDGKRIQLRHAVFLCADMSIDMFLWLNGPAFDHSRLEHVTLWWEDIPHLEYMPQKPDFASLSDFLRAVGPQLQTFYLGMPSPSGADGEYENFAISNEFDILYEYLLSSRILSNLQNLRTLAFCVGAEGCEDSVLALAICNTVALLRTMTTPRLETLEIEATLETSGGCELEEIFRVPQWEALDQLVSSSERFPILKNVMVEVNYKEYRYRRCQYHVVDEGHVYAGIKASLKHAYEKGLLEINML</sequence>
<evidence type="ECO:0000313" key="2">
    <source>
        <dbReference type="EMBL" id="KAK7051371.1"/>
    </source>
</evidence>
<evidence type="ECO:0008006" key="4">
    <source>
        <dbReference type="Google" id="ProtNLM"/>
    </source>
</evidence>
<gene>
    <name evidence="2" type="ORF">VNI00_004871</name>
</gene>
<organism evidence="2 3">
    <name type="scientific">Paramarasmius palmivorus</name>
    <dbReference type="NCBI Taxonomy" id="297713"/>
    <lineage>
        <taxon>Eukaryota</taxon>
        <taxon>Fungi</taxon>
        <taxon>Dikarya</taxon>
        <taxon>Basidiomycota</taxon>
        <taxon>Agaricomycotina</taxon>
        <taxon>Agaricomycetes</taxon>
        <taxon>Agaricomycetidae</taxon>
        <taxon>Agaricales</taxon>
        <taxon>Marasmiineae</taxon>
        <taxon>Marasmiaceae</taxon>
        <taxon>Paramarasmius</taxon>
    </lineage>
</organism>
<evidence type="ECO:0000313" key="3">
    <source>
        <dbReference type="Proteomes" id="UP001383192"/>
    </source>
</evidence>
<name>A0AAW0DI28_9AGAR</name>